<reference evidence="2" key="1">
    <citation type="journal article" date="2012" name="PLoS Genet.">
        <title>Comparative analysis of the genomes of two field isolates of the rice blast fungus Magnaporthe oryzae.</title>
        <authorList>
            <person name="Xue M."/>
            <person name="Yang J."/>
            <person name="Li Z."/>
            <person name="Hu S."/>
            <person name="Yao N."/>
            <person name="Dean R.A."/>
            <person name="Zhao W."/>
            <person name="Shen M."/>
            <person name="Zhang H."/>
            <person name="Li C."/>
            <person name="Liu L."/>
            <person name="Cao L."/>
            <person name="Xu X."/>
            <person name="Xing Y."/>
            <person name="Hsiang T."/>
            <person name="Zhang Z."/>
            <person name="Xu J.R."/>
            <person name="Peng Y.L."/>
        </authorList>
    </citation>
    <scope>NUCLEOTIDE SEQUENCE</scope>
    <source>
        <strain evidence="2">Y34</strain>
    </source>
</reference>
<feature type="region of interest" description="Disordered" evidence="1">
    <location>
        <begin position="51"/>
        <end position="79"/>
    </location>
</feature>
<dbReference type="Proteomes" id="UP000011086">
    <property type="component" value="Unassembled WGS sequence"/>
</dbReference>
<evidence type="ECO:0000256" key="1">
    <source>
        <dbReference type="SAM" id="MobiDB-lite"/>
    </source>
</evidence>
<feature type="region of interest" description="Disordered" evidence="1">
    <location>
        <begin position="178"/>
        <end position="222"/>
    </location>
</feature>
<accession>A0AA97P1X5</accession>
<dbReference type="EMBL" id="JH792955">
    <property type="protein sequence ID" value="ELQ40395.1"/>
    <property type="molecule type" value="Genomic_DNA"/>
</dbReference>
<feature type="compositionally biased region" description="Basic residues" evidence="1">
    <location>
        <begin position="62"/>
        <end position="75"/>
    </location>
</feature>
<protein>
    <submittedName>
        <fullName evidence="2">Uncharacterized protein</fullName>
    </submittedName>
</protein>
<gene>
    <name evidence="2" type="ORF">OOU_Y34scaffold00445g17</name>
</gene>
<proteinExistence type="predicted"/>
<organism evidence="2">
    <name type="scientific">Pyricularia oryzae (strain Y34)</name>
    <name type="common">Rice blast fungus</name>
    <name type="synonym">Magnaporthe oryzae</name>
    <dbReference type="NCBI Taxonomy" id="1143189"/>
    <lineage>
        <taxon>Eukaryota</taxon>
        <taxon>Fungi</taxon>
        <taxon>Dikarya</taxon>
        <taxon>Ascomycota</taxon>
        <taxon>Pezizomycotina</taxon>
        <taxon>Sordariomycetes</taxon>
        <taxon>Sordariomycetidae</taxon>
        <taxon>Magnaporthales</taxon>
        <taxon>Pyriculariaceae</taxon>
        <taxon>Pyricularia</taxon>
    </lineage>
</organism>
<dbReference type="AlphaFoldDB" id="A0AA97P1X5"/>
<sequence length="222" mass="24580">MAIHQSRAITTHSYNVGCSNLGVAFTSHFSNLLFAPNCTCRHARSYRTRLHPVRSTGERRRGGGRRRTKRRRSSTSRRCTCAGRLRPGGVQQGRILQPLQGRPQGAGPKGNYWGSPYPVYTLPGKEAQFQVPGCYHFIVKPSKDCTSYEMKKHEVTKDCPRYKDLPWEITVEPALVPPLHGPGIKIRKKAPASAKVPEPKPKGRSSSSGGKDETTSITTDQA</sequence>
<name>A0AA97P1X5_PYRO3</name>
<evidence type="ECO:0000313" key="2">
    <source>
        <dbReference type="EMBL" id="ELQ40395.1"/>
    </source>
</evidence>